<dbReference type="Gene3D" id="3.40.50.920">
    <property type="match status" value="1"/>
</dbReference>
<evidence type="ECO:0000256" key="4">
    <source>
        <dbReference type="ARBA" id="ARBA00022679"/>
    </source>
</evidence>
<dbReference type="STRING" id="1127696.HMPREF9134_00412"/>
<comment type="caution">
    <text evidence="13">The sequence shown here is derived from an EMBL/GenBank/DDBJ whole genome shotgun (WGS) entry which is preliminary data.</text>
</comment>
<feature type="binding site" evidence="11">
    <location>
        <begin position="164"/>
        <end position="165"/>
    </location>
    <ligand>
        <name>thiamine diphosphate</name>
        <dbReference type="ChEBI" id="CHEBI:58937"/>
    </ligand>
</feature>
<dbReference type="PATRIC" id="fig|1127696.3.peg.356"/>
<dbReference type="NCBIfam" id="NF003933">
    <property type="entry name" value="PRK05444.2-2"/>
    <property type="match status" value="1"/>
</dbReference>
<dbReference type="InterPro" id="IPR005475">
    <property type="entry name" value="Transketolase-like_Pyr-bd"/>
</dbReference>
<dbReference type="GO" id="GO:0000287">
    <property type="term" value="F:magnesium ion binding"/>
    <property type="evidence" value="ECO:0007669"/>
    <property type="project" value="UniProtKB-UniRule"/>
</dbReference>
<protein>
    <recommendedName>
        <fullName evidence="11">1-deoxy-D-xylulose-5-phosphate synthase</fullName>
        <ecNumber evidence="11">2.2.1.7</ecNumber>
    </recommendedName>
    <alternativeName>
        <fullName evidence="11">1-deoxyxylulose-5-phosphate synthase</fullName>
        <shortName evidence="11">DXP synthase</shortName>
        <shortName evidence="11">DXPS</shortName>
    </alternativeName>
</protein>
<dbReference type="InterPro" id="IPR005477">
    <property type="entry name" value="Dxylulose-5-P_synthase"/>
</dbReference>
<keyword evidence="5 11" id="KW-0479">Metal-binding</keyword>
<keyword evidence="8 11" id="KW-0786">Thiamine pyrophosphate</keyword>
<evidence type="ECO:0000256" key="1">
    <source>
        <dbReference type="ARBA" id="ARBA00004980"/>
    </source>
</evidence>
<feature type="binding site" evidence="11">
    <location>
        <begin position="132"/>
        <end position="134"/>
    </location>
    <ligand>
        <name>thiamine diphosphate</name>
        <dbReference type="ChEBI" id="CHEBI:58937"/>
    </ligand>
</feature>
<evidence type="ECO:0000256" key="2">
    <source>
        <dbReference type="ARBA" id="ARBA00011081"/>
    </source>
</evidence>
<proteinExistence type="inferred from homology"/>
<dbReference type="FunFam" id="3.40.50.920:FF:000002">
    <property type="entry name" value="1-deoxy-D-xylulose-5-phosphate synthase"/>
    <property type="match status" value="1"/>
</dbReference>
<feature type="binding site" evidence="11">
    <location>
        <position position="91"/>
    </location>
    <ligand>
        <name>thiamine diphosphate</name>
        <dbReference type="ChEBI" id="CHEBI:58937"/>
    </ligand>
</feature>
<sequence>MLQQEVLPITLSSEAEAKYPLLDRIEYPQDLRQLSPEELPQLCAEIRSFMLEALSVNPGHLGANLGAVEITVAMHYVFDTPQDRIVWDVGHQAYVHKILTGRKHAFHTLRKWGGLAGFPTPTESEYDTFSAGHASNSISAALGMAVATALKHEDRRVVAFIGDGAMSGGMAFEGLNNASSFPNNLLVILNDNNMSIDHNVGGLNKHMVNLLTNPTYNSMRYDMYRMLRKLHIVKEGQRKDLQRFNNRVKALLSGQSNFFDSFSIRYLGPTDGHDVVHLVQILQDIRDMKGPRLLHISTTKGKGYQPAEQDPTVWHAPGKFDPLTGKRVTAKSAAPKPPKYQDVFGHTLVELAGEDERIVAVTPAMPTGCSMTYMMEAYPNRSFDVGIAEEHAVTFSSGMATEGFIPVCNIYSTFMQRAYDQLIHDVALTNNHVVFCLDRAGLIGEDGATHQGAFDIAYLRTIPGMTICSPYDEVQLRHLLRSACFDWQGPVAIRYPRGEGSTIDWQQPMHTHPHGKARVLKEGQDLTFLSFGPIGHSVTKVVDRLQGEGYSVGHIDLVFAKPLDEACITHVLREAQNVITIEEGCLNGGVGSGILQLAMEHGLSPHIKCLGLPDEFIAHGTPQQQRQYCGLDEESMYQEAKQLLAHHN</sequence>
<dbReference type="GO" id="GO:0019288">
    <property type="term" value="P:isopentenyl diphosphate biosynthetic process, methylerythritol 4-phosphate pathway"/>
    <property type="evidence" value="ECO:0007669"/>
    <property type="project" value="TreeGrafter"/>
</dbReference>
<accession>L1NGV1</accession>
<evidence type="ECO:0000256" key="5">
    <source>
        <dbReference type="ARBA" id="ARBA00022723"/>
    </source>
</evidence>
<keyword evidence="7 11" id="KW-0784">Thiamine biosynthesis</keyword>
<dbReference type="Proteomes" id="UP000010408">
    <property type="component" value="Unassembled WGS sequence"/>
</dbReference>
<dbReference type="PANTHER" id="PTHR43322">
    <property type="entry name" value="1-D-DEOXYXYLULOSE 5-PHOSPHATE SYNTHASE-RELATED"/>
    <property type="match status" value="1"/>
</dbReference>
<dbReference type="Gene3D" id="3.40.50.970">
    <property type="match status" value="2"/>
</dbReference>
<dbReference type="AlphaFoldDB" id="L1NGV1"/>
<keyword evidence="4 11" id="KW-0808">Transferase</keyword>
<dbReference type="UniPathway" id="UPA00064">
    <property type="reaction ID" value="UER00091"/>
</dbReference>
<dbReference type="InterPro" id="IPR020826">
    <property type="entry name" value="Transketolase_BS"/>
</dbReference>
<dbReference type="Pfam" id="PF02779">
    <property type="entry name" value="Transket_pyr"/>
    <property type="match status" value="1"/>
</dbReference>
<organism evidence="13 14">
    <name type="scientific">Porphyromonas catoniae F0037</name>
    <dbReference type="NCBI Taxonomy" id="1127696"/>
    <lineage>
        <taxon>Bacteria</taxon>
        <taxon>Pseudomonadati</taxon>
        <taxon>Bacteroidota</taxon>
        <taxon>Bacteroidia</taxon>
        <taxon>Bacteroidales</taxon>
        <taxon>Porphyromonadaceae</taxon>
        <taxon>Porphyromonas</taxon>
    </lineage>
</organism>
<evidence type="ECO:0000256" key="8">
    <source>
        <dbReference type="ARBA" id="ARBA00023052"/>
    </source>
</evidence>
<evidence type="ECO:0000256" key="9">
    <source>
        <dbReference type="ARBA" id="ARBA00023229"/>
    </source>
</evidence>
<comment type="pathway">
    <text evidence="1 11">Metabolic intermediate biosynthesis; 1-deoxy-D-xylulose 5-phosphate biosynthesis; 1-deoxy-D-xylulose 5-phosphate from D-glyceraldehyde 3-phosphate and pyruvate: step 1/1.</text>
</comment>
<evidence type="ECO:0000256" key="6">
    <source>
        <dbReference type="ARBA" id="ARBA00022842"/>
    </source>
</evidence>
<dbReference type="SUPFAM" id="SSF52518">
    <property type="entry name" value="Thiamin diphosphate-binding fold (THDP-binding)"/>
    <property type="match status" value="2"/>
</dbReference>
<dbReference type="GO" id="GO:0030976">
    <property type="term" value="F:thiamine pyrophosphate binding"/>
    <property type="evidence" value="ECO:0007669"/>
    <property type="project" value="UniProtKB-UniRule"/>
</dbReference>
<feature type="binding site" evidence="11">
    <location>
        <position position="163"/>
    </location>
    <ligand>
        <name>Mg(2+)</name>
        <dbReference type="ChEBI" id="CHEBI:18420"/>
    </ligand>
</feature>
<evidence type="ECO:0000256" key="3">
    <source>
        <dbReference type="ARBA" id="ARBA00011738"/>
    </source>
</evidence>
<dbReference type="HAMAP" id="MF_00315">
    <property type="entry name" value="DXP_synth"/>
    <property type="match status" value="1"/>
</dbReference>
<evidence type="ECO:0000313" key="13">
    <source>
        <dbReference type="EMBL" id="EKY02556.1"/>
    </source>
</evidence>
<dbReference type="EC" id="2.2.1.7" evidence="11"/>
<comment type="subunit">
    <text evidence="3 11">Homodimer.</text>
</comment>
<comment type="catalytic activity">
    <reaction evidence="11">
        <text>D-glyceraldehyde 3-phosphate + pyruvate + H(+) = 1-deoxy-D-xylulose 5-phosphate + CO2</text>
        <dbReference type="Rhea" id="RHEA:12605"/>
        <dbReference type="ChEBI" id="CHEBI:15361"/>
        <dbReference type="ChEBI" id="CHEBI:15378"/>
        <dbReference type="ChEBI" id="CHEBI:16526"/>
        <dbReference type="ChEBI" id="CHEBI:57792"/>
        <dbReference type="ChEBI" id="CHEBI:59776"/>
        <dbReference type="EC" id="2.2.1.7"/>
    </reaction>
</comment>
<feature type="binding site" evidence="11">
    <location>
        <position position="192"/>
    </location>
    <ligand>
        <name>Mg(2+)</name>
        <dbReference type="ChEBI" id="CHEBI:18420"/>
    </ligand>
</feature>
<feature type="domain" description="Transketolase-like pyrimidine-binding" evidence="12">
    <location>
        <begin position="338"/>
        <end position="503"/>
    </location>
</feature>
<evidence type="ECO:0000256" key="7">
    <source>
        <dbReference type="ARBA" id="ARBA00022977"/>
    </source>
</evidence>
<name>L1NGV1_9PORP</name>
<dbReference type="InterPro" id="IPR009014">
    <property type="entry name" value="Transketo_C/PFOR_II"/>
</dbReference>
<evidence type="ECO:0000256" key="10">
    <source>
        <dbReference type="ARBA" id="ARBA00055605"/>
    </source>
</evidence>
<dbReference type="GO" id="GO:0009228">
    <property type="term" value="P:thiamine biosynthetic process"/>
    <property type="evidence" value="ECO:0007669"/>
    <property type="project" value="UniProtKB-UniRule"/>
</dbReference>
<feature type="binding site" evidence="11">
    <location>
        <position position="192"/>
    </location>
    <ligand>
        <name>thiamine diphosphate</name>
        <dbReference type="ChEBI" id="CHEBI:58937"/>
    </ligand>
</feature>
<feature type="binding site" evidence="11">
    <location>
        <position position="389"/>
    </location>
    <ligand>
        <name>thiamine diphosphate</name>
        <dbReference type="ChEBI" id="CHEBI:58937"/>
    </ligand>
</feature>
<dbReference type="InterPro" id="IPR029061">
    <property type="entry name" value="THDP-binding"/>
</dbReference>
<dbReference type="RefSeq" id="WP_005468572.1">
    <property type="nucleotide sequence ID" value="NZ_KB291043.1"/>
</dbReference>
<keyword evidence="9 11" id="KW-0414">Isoprene biosynthesis</keyword>
<comment type="cofactor">
    <cofactor evidence="11">
        <name>Mg(2+)</name>
        <dbReference type="ChEBI" id="CHEBI:18420"/>
    </cofactor>
    <text evidence="11">Binds 1 Mg(2+) ion per subunit.</text>
</comment>
<comment type="similarity">
    <text evidence="2 11">Belongs to the transketolase family. DXPS subfamily.</text>
</comment>
<dbReference type="NCBIfam" id="TIGR00204">
    <property type="entry name" value="dxs"/>
    <property type="match status" value="1"/>
</dbReference>
<dbReference type="SUPFAM" id="SSF52922">
    <property type="entry name" value="TK C-terminal domain-like"/>
    <property type="match status" value="1"/>
</dbReference>
<dbReference type="GO" id="GO:0005829">
    <property type="term" value="C:cytosol"/>
    <property type="evidence" value="ECO:0007669"/>
    <property type="project" value="TreeGrafter"/>
</dbReference>
<keyword evidence="6 11" id="KW-0460">Magnesium</keyword>
<dbReference type="CDD" id="cd07033">
    <property type="entry name" value="TPP_PYR_DXS_TK_like"/>
    <property type="match status" value="1"/>
</dbReference>
<reference evidence="13 14" key="1">
    <citation type="submission" date="2012-05" db="EMBL/GenBank/DDBJ databases">
        <authorList>
            <person name="Weinstock G."/>
            <person name="Sodergren E."/>
            <person name="Lobos E.A."/>
            <person name="Fulton L."/>
            <person name="Fulton R."/>
            <person name="Courtney L."/>
            <person name="Fronick C."/>
            <person name="O'Laughlin M."/>
            <person name="Godfrey J."/>
            <person name="Wilson R.M."/>
            <person name="Miner T."/>
            <person name="Farmer C."/>
            <person name="Delehaunty K."/>
            <person name="Cordes M."/>
            <person name="Minx P."/>
            <person name="Tomlinson C."/>
            <person name="Chen J."/>
            <person name="Wollam A."/>
            <person name="Pepin K.H."/>
            <person name="Bhonagiri V."/>
            <person name="Zhang X."/>
            <person name="Suruliraj S."/>
            <person name="Warren W."/>
            <person name="Mitreva M."/>
            <person name="Mardis E.R."/>
            <person name="Wilson R.K."/>
        </authorList>
    </citation>
    <scope>NUCLEOTIDE SEQUENCE [LARGE SCALE GENOMIC DNA]</scope>
    <source>
        <strain evidence="13 14">F0037</strain>
    </source>
</reference>
<dbReference type="FunFam" id="3.40.50.970:FF:000005">
    <property type="entry name" value="1-deoxy-D-xylulose-5-phosphate synthase"/>
    <property type="match status" value="1"/>
</dbReference>
<dbReference type="Pfam" id="PF02780">
    <property type="entry name" value="Transketolase_C"/>
    <property type="match status" value="1"/>
</dbReference>
<evidence type="ECO:0000259" key="12">
    <source>
        <dbReference type="SMART" id="SM00861"/>
    </source>
</evidence>
<dbReference type="EMBL" id="AMEQ01000013">
    <property type="protein sequence ID" value="EKY02556.1"/>
    <property type="molecule type" value="Genomic_DNA"/>
</dbReference>
<gene>
    <name evidence="11" type="primary">dxs</name>
    <name evidence="13" type="ORF">HMPREF9134_00412</name>
</gene>
<evidence type="ECO:0000256" key="11">
    <source>
        <dbReference type="HAMAP-Rule" id="MF_00315"/>
    </source>
</evidence>
<dbReference type="HOGENOM" id="CLU_009227_1_4_10"/>
<dbReference type="PROSITE" id="PS00802">
    <property type="entry name" value="TRANSKETOLASE_2"/>
    <property type="match status" value="1"/>
</dbReference>
<feature type="binding site" evidence="11">
    <location>
        <position position="304"/>
    </location>
    <ligand>
        <name>thiamine diphosphate</name>
        <dbReference type="ChEBI" id="CHEBI:58937"/>
    </ligand>
</feature>
<comment type="function">
    <text evidence="10 11">Catalyzes the acyloin condensation reaction between C atoms 2 and 3 of pyruvate and glyceraldehyde 3-phosphate to yield 1-deoxy-D-xylulose-5-phosphate (DXP).</text>
</comment>
<dbReference type="PANTHER" id="PTHR43322:SF5">
    <property type="entry name" value="1-DEOXY-D-XYLULOSE-5-PHOSPHATE SYNTHASE, CHLOROPLASTIC"/>
    <property type="match status" value="1"/>
</dbReference>
<evidence type="ECO:0000313" key="14">
    <source>
        <dbReference type="Proteomes" id="UP000010408"/>
    </source>
</evidence>
<dbReference type="GO" id="GO:0008661">
    <property type="term" value="F:1-deoxy-D-xylulose-5-phosphate synthase activity"/>
    <property type="evidence" value="ECO:0007669"/>
    <property type="project" value="UniProtKB-UniRule"/>
</dbReference>
<dbReference type="GO" id="GO:0016114">
    <property type="term" value="P:terpenoid biosynthetic process"/>
    <property type="evidence" value="ECO:0007669"/>
    <property type="project" value="UniProtKB-UniRule"/>
</dbReference>
<dbReference type="CDD" id="cd02007">
    <property type="entry name" value="TPP_DXS"/>
    <property type="match status" value="1"/>
</dbReference>
<comment type="cofactor">
    <cofactor evidence="11">
        <name>thiamine diphosphate</name>
        <dbReference type="ChEBI" id="CHEBI:58937"/>
    </cofactor>
    <text evidence="11">Binds 1 thiamine pyrophosphate per subunit.</text>
</comment>
<dbReference type="eggNOG" id="COG1154">
    <property type="taxonomic scope" value="Bacteria"/>
</dbReference>
<dbReference type="Pfam" id="PF13292">
    <property type="entry name" value="DXP_synthase_N"/>
    <property type="match status" value="1"/>
</dbReference>
<dbReference type="InterPro" id="IPR033248">
    <property type="entry name" value="Transketolase_C"/>
</dbReference>
<dbReference type="SMART" id="SM00861">
    <property type="entry name" value="Transket_pyr"/>
    <property type="match status" value="1"/>
</dbReference>